<name>A0A7J9RQY6_SULOH</name>
<evidence type="ECO:0000256" key="2">
    <source>
        <dbReference type="ARBA" id="ARBA00022726"/>
    </source>
</evidence>
<keyword evidence="4" id="KW-0328">Glycosyltransferase</keyword>
<gene>
    <name evidence="4" type="ORF">HNQ62_000917</name>
</gene>
<evidence type="ECO:0000256" key="1">
    <source>
        <dbReference type="ARBA" id="ARBA00022679"/>
    </source>
</evidence>
<dbReference type="AlphaFoldDB" id="A0A7J9RQY6"/>
<keyword evidence="1 4" id="KW-0808">Transferase</keyword>
<proteinExistence type="predicted"/>
<dbReference type="NCBIfam" id="NF006328">
    <property type="entry name" value="PRK08558.1"/>
    <property type="match status" value="1"/>
</dbReference>
<keyword evidence="2" id="KW-0660">Purine salvage</keyword>
<dbReference type="PANTHER" id="PTHR43864">
    <property type="entry name" value="HYPOXANTHINE/GUANINE PHOSPHORIBOSYLTRANSFERASE"/>
    <property type="match status" value="1"/>
</dbReference>
<dbReference type="Pfam" id="PF00156">
    <property type="entry name" value="Pribosyltran"/>
    <property type="match status" value="1"/>
</dbReference>
<protein>
    <submittedName>
        <fullName evidence="4">Adenine/guanine phosphoribosyltransferase-like PRPP-binding protein/sulfur carrier protein ThiS</fullName>
    </submittedName>
</protein>
<dbReference type="Gene3D" id="3.40.50.2020">
    <property type="match status" value="1"/>
</dbReference>
<comment type="caution">
    <text evidence="4">The sequence shown here is derived from an EMBL/GenBank/DDBJ whole genome shotgun (WGS) entry which is preliminary data.</text>
</comment>
<dbReference type="GO" id="GO:0016757">
    <property type="term" value="F:glycosyltransferase activity"/>
    <property type="evidence" value="ECO:0007669"/>
    <property type="project" value="UniProtKB-KW"/>
</dbReference>
<dbReference type="Proteomes" id="UP000582213">
    <property type="component" value="Unassembled WGS sequence"/>
</dbReference>
<sequence>MNMQKDKDLRLRLTVVDLLKELKNSFTYKELAKIFNIQESLLCRYVNGSTIPSEVHAKEILDKLKSRDFLVKFLLNKIIIHDDGYIDTSRLLFYPNLLKILIEMYYYRFFENKEITKIATVAVNGIPFATLTAEALAKPLIIIKKHKDSMFIDYIDESLKEADGVITSIFLRKDYISKNDKILLIDDVIRSGKTITTATKLIRKAGADIVGVLVIASVGNEWSKHINGIPIKPLFVL</sequence>
<dbReference type="PANTHER" id="PTHR43864:SF1">
    <property type="entry name" value="XANTHINE PHOSPHORIBOSYLTRANSFERASE"/>
    <property type="match status" value="1"/>
</dbReference>
<evidence type="ECO:0000313" key="5">
    <source>
        <dbReference type="Proteomes" id="UP000582213"/>
    </source>
</evidence>
<organism evidence="4 5">
    <name type="scientific">Sulfurisphaera ohwakuensis</name>
    <dbReference type="NCBI Taxonomy" id="69656"/>
    <lineage>
        <taxon>Archaea</taxon>
        <taxon>Thermoproteota</taxon>
        <taxon>Thermoprotei</taxon>
        <taxon>Sulfolobales</taxon>
        <taxon>Sulfolobaceae</taxon>
        <taxon>Sulfurisphaera</taxon>
    </lineage>
</organism>
<reference evidence="4 5" key="1">
    <citation type="submission" date="2020-08" db="EMBL/GenBank/DDBJ databases">
        <title>Genomic Encyclopedia of Type Strains, Phase IV (KMG-IV): sequencing the most valuable type-strain genomes for metagenomic binning, comparative biology and taxonomic classification.</title>
        <authorList>
            <person name="Goeker M."/>
        </authorList>
    </citation>
    <scope>NUCLEOTIDE SEQUENCE [LARGE SCALE GENOMIC DNA]</scope>
    <source>
        <strain evidence="4 5">DSM 12421</strain>
    </source>
</reference>
<dbReference type="InterPro" id="IPR000836">
    <property type="entry name" value="PRTase_dom"/>
</dbReference>
<accession>A0A7J9RQY6</accession>
<dbReference type="InterPro" id="IPR029057">
    <property type="entry name" value="PRTase-like"/>
</dbReference>
<dbReference type="GO" id="GO:0006166">
    <property type="term" value="P:purine ribonucleoside salvage"/>
    <property type="evidence" value="ECO:0007669"/>
    <property type="project" value="UniProtKB-KW"/>
</dbReference>
<evidence type="ECO:0000259" key="3">
    <source>
        <dbReference type="Pfam" id="PF00156"/>
    </source>
</evidence>
<evidence type="ECO:0000313" key="4">
    <source>
        <dbReference type="EMBL" id="MBB5253175.1"/>
    </source>
</evidence>
<dbReference type="InterPro" id="IPR050118">
    <property type="entry name" value="Pur/Pyrimidine_PRTase"/>
</dbReference>
<feature type="domain" description="Phosphoribosyltransferase" evidence="3">
    <location>
        <begin position="92"/>
        <end position="224"/>
    </location>
</feature>
<dbReference type="SUPFAM" id="SSF53271">
    <property type="entry name" value="PRTase-like"/>
    <property type="match status" value="1"/>
</dbReference>
<dbReference type="EMBL" id="JACHFY010000003">
    <property type="protein sequence ID" value="MBB5253175.1"/>
    <property type="molecule type" value="Genomic_DNA"/>
</dbReference>
<dbReference type="CDD" id="cd06223">
    <property type="entry name" value="PRTases_typeI"/>
    <property type="match status" value="1"/>
</dbReference>